<dbReference type="GO" id="GO:0003676">
    <property type="term" value="F:nucleic acid binding"/>
    <property type="evidence" value="ECO:0007669"/>
    <property type="project" value="InterPro"/>
</dbReference>
<dbReference type="InParanoid" id="A0A1Q3CU04"/>
<feature type="non-terminal residue" evidence="3">
    <location>
        <position position="291"/>
    </location>
</feature>
<dbReference type="GO" id="GO:0008270">
    <property type="term" value="F:zinc ion binding"/>
    <property type="evidence" value="ECO:0007669"/>
    <property type="project" value="UniProtKB-KW"/>
</dbReference>
<proteinExistence type="predicted"/>
<protein>
    <submittedName>
        <fullName evidence="3">Zf-CCHC domain-containing protein/UBN2 domain-containing protein</fullName>
    </submittedName>
</protein>
<dbReference type="Pfam" id="PF00098">
    <property type="entry name" value="zf-CCHC"/>
    <property type="match status" value="1"/>
</dbReference>
<dbReference type="OrthoDB" id="1738629at2759"/>
<name>A0A1Q3CU04_CEPFO</name>
<reference evidence="4" key="1">
    <citation type="submission" date="2016-04" db="EMBL/GenBank/DDBJ databases">
        <title>Cephalotus genome sequencing.</title>
        <authorList>
            <person name="Fukushima K."/>
            <person name="Hasebe M."/>
            <person name="Fang X."/>
        </authorList>
    </citation>
    <scope>NUCLEOTIDE SEQUENCE [LARGE SCALE GENOMIC DNA]</scope>
    <source>
        <strain evidence="4">cv. St1</strain>
    </source>
</reference>
<comment type="caution">
    <text evidence="3">The sequence shown here is derived from an EMBL/GenBank/DDBJ whole genome shotgun (WGS) entry which is preliminary data.</text>
</comment>
<dbReference type="InterPro" id="IPR001878">
    <property type="entry name" value="Znf_CCHC"/>
</dbReference>
<dbReference type="AlphaFoldDB" id="A0A1Q3CU04"/>
<evidence type="ECO:0000259" key="2">
    <source>
        <dbReference type="PROSITE" id="PS50158"/>
    </source>
</evidence>
<organism evidence="3 4">
    <name type="scientific">Cephalotus follicularis</name>
    <name type="common">Albany pitcher plant</name>
    <dbReference type="NCBI Taxonomy" id="3775"/>
    <lineage>
        <taxon>Eukaryota</taxon>
        <taxon>Viridiplantae</taxon>
        <taxon>Streptophyta</taxon>
        <taxon>Embryophyta</taxon>
        <taxon>Tracheophyta</taxon>
        <taxon>Spermatophyta</taxon>
        <taxon>Magnoliopsida</taxon>
        <taxon>eudicotyledons</taxon>
        <taxon>Gunneridae</taxon>
        <taxon>Pentapetalae</taxon>
        <taxon>rosids</taxon>
        <taxon>fabids</taxon>
        <taxon>Oxalidales</taxon>
        <taxon>Cephalotaceae</taxon>
        <taxon>Cephalotus</taxon>
    </lineage>
</organism>
<dbReference type="SMART" id="SM00343">
    <property type="entry name" value="ZnF_C2HC"/>
    <property type="match status" value="1"/>
</dbReference>
<dbReference type="SUPFAM" id="SSF57756">
    <property type="entry name" value="Retrovirus zinc finger-like domains"/>
    <property type="match status" value="1"/>
</dbReference>
<feature type="non-terminal residue" evidence="3">
    <location>
        <position position="1"/>
    </location>
</feature>
<keyword evidence="1" id="KW-0479">Metal-binding</keyword>
<dbReference type="Pfam" id="PF14223">
    <property type="entry name" value="Retrotran_gag_2"/>
    <property type="match status" value="1"/>
</dbReference>
<feature type="domain" description="CCHC-type" evidence="2">
    <location>
        <begin position="105"/>
        <end position="120"/>
    </location>
</feature>
<evidence type="ECO:0000313" key="4">
    <source>
        <dbReference type="Proteomes" id="UP000187406"/>
    </source>
</evidence>
<keyword evidence="1" id="KW-0863">Zinc-finger</keyword>
<gene>
    <name evidence="3" type="ORF">CFOL_v3_26999</name>
</gene>
<dbReference type="PROSITE" id="PS50158">
    <property type="entry name" value="ZF_CCHC"/>
    <property type="match status" value="1"/>
</dbReference>
<evidence type="ECO:0000256" key="1">
    <source>
        <dbReference type="PROSITE-ProRule" id="PRU00047"/>
    </source>
</evidence>
<dbReference type="Proteomes" id="UP000187406">
    <property type="component" value="Unassembled WGS sequence"/>
</dbReference>
<accession>A0A1Q3CU04</accession>
<keyword evidence="4" id="KW-1185">Reference proteome</keyword>
<keyword evidence="1" id="KW-0862">Zinc</keyword>
<sequence length="291" mass="33548">DIINTLKGLGKVYTNHELVSKILRCLPKSLEPRVTTIEEAKDLSTFQIEDLLGSLMTHELRMSDPARNDPRKILLDKKNFSKRQLKKFQSKGDTSKDGKNEKVICYECDKPGHIRANCPKLKKKKDNVKKKAMIETWSDSNESSFDEEENEEVTNIAFMAMEDNCEVTTSSLSYNELQCEYDEILYVFNDLNGEYLLLKKIAKDRAKENEELKNCILEMKKDECMIGNNSSLEKENLDFKLEIDGLKRTFSKFLNSNDKLDKLLGMQRCVFDIVGLGFDEMNKAKIVDKLL</sequence>
<dbReference type="InterPro" id="IPR036875">
    <property type="entry name" value="Znf_CCHC_sf"/>
</dbReference>
<dbReference type="EMBL" id="BDDD01002925">
    <property type="protein sequence ID" value="GAV83553.1"/>
    <property type="molecule type" value="Genomic_DNA"/>
</dbReference>
<dbReference type="Gene3D" id="4.10.60.10">
    <property type="entry name" value="Zinc finger, CCHC-type"/>
    <property type="match status" value="1"/>
</dbReference>
<evidence type="ECO:0000313" key="3">
    <source>
        <dbReference type="EMBL" id="GAV83553.1"/>
    </source>
</evidence>